<keyword evidence="1" id="KW-0472">Membrane</keyword>
<dbReference type="Proteomes" id="UP000006659">
    <property type="component" value="Chromosome"/>
</dbReference>
<dbReference type="HOGENOM" id="CLU_2328986_0_0_11"/>
<keyword evidence="1" id="KW-1133">Transmembrane helix</keyword>
<protein>
    <submittedName>
        <fullName evidence="2">Putative secreted protein</fullName>
    </submittedName>
</protein>
<evidence type="ECO:0000256" key="1">
    <source>
        <dbReference type="SAM" id="Phobius"/>
    </source>
</evidence>
<feature type="transmembrane region" description="Helical" evidence="1">
    <location>
        <begin position="12"/>
        <end position="36"/>
    </location>
</feature>
<dbReference type="AlphaFoldDB" id="G0HB70"/>
<keyword evidence="1" id="KW-0812">Transmembrane</keyword>
<evidence type="ECO:0000313" key="3">
    <source>
        <dbReference type="Proteomes" id="UP000006659"/>
    </source>
</evidence>
<name>G0HB70_CORVD</name>
<organism evidence="2 3">
    <name type="scientific">Corynebacterium variabile (strain DSM 44702 / CIP 107183 / JCM 12073 / NCIMB 30131)</name>
    <name type="common">Corynebacterium mooreparkense</name>
    <dbReference type="NCBI Taxonomy" id="858619"/>
    <lineage>
        <taxon>Bacteria</taxon>
        <taxon>Bacillati</taxon>
        <taxon>Actinomycetota</taxon>
        <taxon>Actinomycetes</taxon>
        <taxon>Mycobacteriales</taxon>
        <taxon>Corynebacteriaceae</taxon>
        <taxon>Corynebacterium</taxon>
    </lineage>
</organism>
<sequence>MAATLIESLRMTITLGITIAIIAGAVGFMLGAAVMVKTPEPARPPQPLPPHEHLWGEWEQAPEPTRIVNEDGAYTADEYLQHRQCATCGWVEHHATRI</sequence>
<reference evidence="2 3" key="1">
    <citation type="journal article" date="2011" name="BMC Genomics">
        <title>Complete genome sequence of Corynebacterium variabile DSM 44702 isolated from the surface of smear-ripened cheeses and insights into cheese ripening and flavor generation.</title>
        <authorList>
            <person name="Schroeder J."/>
            <person name="Maus I."/>
            <person name="Trost E."/>
            <person name="Tauch A."/>
        </authorList>
    </citation>
    <scope>NUCLEOTIDE SEQUENCE [LARGE SCALE GENOMIC DNA]</scope>
    <source>
        <strain evidence="3">DSM 44702 / JCM 12073 / NCIMB 30131</strain>
    </source>
</reference>
<proteinExistence type="predicted"/>
<dbReference type="EMBL" id="CP002917">
    <property type="protein sequence ID" value="AEK36195.1"/>
    <property type="molecule type" value="Genomic_DNA"/>
</dbReference>
<accession>G0HB70</accession>
<evidence type="ECO:0000313" key="2">
    <source>
        <dbReference type="EMBL" id="AEK36195.1"/>
    </source>
</evidence>
<gene>
    <name evidence="2" type="ordered locus">CVAR_0841</name>
</gene>
<dbReference type="STRING" id="858619.CVAR_0841"/>
<dbReference type="KEGG" id="cva:CVAR_0841"/>